<organism evidence="1 2">
    <name type="scientific">Candidatus Scybalenecus merdavium</name>
    <dbReference type="NCBI Taxonomy" id="2840939"/>
    <lineage>
        <taxon>Bacteria</taxon>
        <taxon>Bacillati</taxon>
        <taxon>Bacillota</taxon>
        <taxon>Clostridia</taxon>
        <taxon>Eubacteriales</taxon>
        <taxon>Oscillospiraceae</taxon>
        <taxon>Oscillospiraceae incertae sedis</taxon>
        <taxon>Candidatus Scybalenecus</taxon>
    </lineage>
</organism>
<dbReference type="Gene3D" id="3.40.50.1000">
    <property type="entry name" value="HAD superfamily/HAD-like"/>
    <property type="match status" value="1"/>
</dbReference>
<sequence length="215" mass="24194">MVKCAIFDLDGTLINTIEDLGDAGNYTLKHYGIDDAWSYDDYKYMVGNGNRKLVERVFRGRIPAEQLEEAYRVFMEYYDRNKLNKTRPYDGIQDAIDTIKEKGIKVAVCTNKVQASAIGILDHFFGENYFDAIIGQVDGVPTKPDPAMPRRALDALGCTAQEAVYFGDTSVDMQTAKNAGIEAVGVTWGFRKFDELFKEEPSVIIDDPSYIPKLF</sequence>
<dbReference type="AlphaFoldDB" id="A0A9D1MTN7"/>
<dbReference type="EMBL" id="DVNM01000016">
    <property type="protein sequence ID" value="HIU68936.1"/>
    <property type="molecule type" value="Genomic_DNA"/>
</dbReference>
<dbReference type="PANTHER" id="PTHR43434:SF1">
    <property type="entry name" value="PHOSPHOGLYCOLATE PHOSPHATASE"/>
    <property type="match status" value="1"/>
</dbReference>
<dbReference type="SFLD" id="SFLDS00003">
    <property type="entry name" value="Haloacid_Dehalogenase"/>
    <property type="match status" value="1"/>
</dbReference>
<accession>A0A9D1MTN7</accession>
<dbReference type="InterPro" id="IPR006439">
    <property type="entry name" value="HAD-SF_hydro_IA"/>
</dbReference>
<dbReference type="PRINTS" id="PR00413">
    <property type="entry name" value="HADHALOGNASE"/>
</dbReference>
<dbReference type="SFLD" id="SFLDG01135">
    <property type="entry name" value="C1.5.6:_HAD__Beta-PGM__Phospha"/>
    <property type="match status" value="1"/>
</dbReference>
<protein>
    <submittedName>
        <fullName evidence="1">HAD-IA family hydrolase</fullName>
    </submittedName>
</protein>
<dbReference type="PANTHER" id="PTHR43434">
    <property type="entry name" value="PHOSPHOGLYCOLATE PHOSPHATASE"/>
    <property type="match status" value="1"/>
</dbReference>
<dbReference type="Proteomes" id="UP000824125">
    <property type="component" value="Unassembled WGS sequence"/>
</dbReference>
<dbReference type="InterPro" id="IPR041492">
    <property type="entry name" value="HAD_2"/>
</dbReference>
<reference evidence="1" key="1">
    <citation type="submission" date="2020-10" db="EMBL/GenBank/DDBJ databases">
        <authorList>
            <person name="Gilroy R."/>
        </authorList>
    </citation>
    <scope>NUCLEOTIDE SEQUENCE</scope>
    <source>
        <strain evidence="1">CHK176-6737</strain>
    </source>
</reference>
<dbReference type="NCBIfam" id="TIGR01549">
    <property type="entry name" value="HAD-SF-IA-v1"/>
    <property type="match status" value="1"/>
</dbReference>
<dbReference type="Gene3D" id="1.10.150.240">
    <property type="entry name" value="Putative phosphatase, domain 2"/>
    <property type="match status" value="1"/>
</dbReference>
<dbReference type="SUPFAM" id="SSF56784">
    <property type="entry name" value="HAD-like"/>
    <property type="match status" value="1"/>
</dbReference>
<dbReference type="InterPro" id="IPR023214">
    <property type="entry name" value="HAD_sf"/>
</dbReference>
<comment type="caution">
    <text evidence="1">The sequence shown here is derived from an EMBL/GenBank/DDBJ whole genome shotgun (WGS) entry which is preliminary data.</text>
</comment>
<dbReference type="GO" id="GO:0005829">
    <property type="term" value="C:cytosol"/>
    <property type="evidence" value="ECO:0007669"/>
    <property type="project" value="TreeGrafter"/>
</dbReference>
<dbReference type="InterPro" id="IPR023198">
    <property type="entry name" value="PGP-like_dom2"/>
</dbReference>
<dbReference type="InterPro" id="IPR036412">
    <property type="entry name" value="HAD-like_sf"/>
</dbReference>
<gene>
    <name evidence="1" type="ORF">IAD23_03130</name>
</gene>
<keyword evidence="1" id="KW-0378">Hydrolase</keyword>
<evidence type="ECO:0000313" key="2">
    <source>
        <dbReference type="Proteomes" id="UP000824125"/>
    </source>
</evidence>
<dbReference type="GO" id="GO:0008967">
    <property type="term" value="F:phosphoglycolate phosphatase activity"/>
    <property type="evidence" value="ECO:0007669"/>
    <property type="project" value="TreeGrafter"/>
</dbReference>
<dbReference type="FunFam" id="3.40.50.1000:FF:000022">
    <property type="entry name" value="Phosphoglycolate phosphatase"/>
    <property type="match status" value="1"/>
</dbReference>
<evidence type="ECO:0000313" key="1">
    <source>
        <dbReference type="EMBL" id="HIU68936.1"/>
    </source>
</evidence>
<dbReference type="NCBIfam" id="TIGR01509">
    <property type="entry name" value="HAD-SF-IA-v3"/>
    <property type="match status" value="1"/>
</dbReference>
<dbReference type="SFLD" id="SFLDG01129">
    <property type="entry name" value="C1.5:_HAD__Beta-PGM__Phosphata"/>
    <property type="match status" value="1"/>
</dbReference>
<dbReference type="Pfam" id="PF13419">
    <property type="entry name" value="HAD_2"/>
    <property type="match status" value="1"/>
</dbReference>
<proteinExistence type="predicted"/>
<name>A0A9D1MTN7_9FIRM</name>
<reference evidence="1" key="2">
    <citation type="journal article" date="2021" name="PeerJ">
        <title>Extensive microbial diversity within the chicken gut microbiome revealed by metagenomics and culture.</title>
        <authorList>
            <person name="Gilroy R."/>
            <person name="Ravi A."/>
            <person name="Getino M."/>
            <person name="Pursley I."/>
            <person name="Horton D.L."/>
            <person name="Alikhan N.F."/>
            <person name="Baker D."/>
            <person name="Gharbi K."/>
            <person name="Hall N."/>
            <person name="Watson M."/>
            <person name="Adriaenssens E.M."/>
            <person name="Foster-Nyarko E."/>
            <person name="Jarju S."/>
            <person name="Secka A."/>
            <person name="Antonio M."/>
            <person name="Oren A."/>
            <person name="Chaudhuri R.R."/>
            <person name="La Ragione R."/>
            <person name="Hildebrand F."/>
            <person name="Pallen M.J."/>
        </authorList>
    </citation>
    <scope>NUCLEOTIDE SEQUENCE</scope>
    <source>
        <strain evidence="1">CHK176-6737</strain>
    </source>
</reference>
<dbReference type="InterPro" id="IPR050155">
    <property type="entry name" value="HAD-like_hydrolase_sf"/>
</dbReference>
<dbReference type="GO" id="GO:0006281">
    <property type="term" value="P:DNA repair"/>
    <property type="evidence" value="ECO:0007669"/>
    <property type="project" value="TreeGrafter"/>
</dbReference>